<accession>A0ABY0V5I6</accession>
<reference evidence="3 4" key="1">
    <citation type="submission" date="2016-10" db="EMBL/GenBank/DDBJ databases">
        <authorList>
            <person name="Varghese N."/>
            <person name="Submissions S."/>
        </authorList>
    </citation>
    <scope>NUCLEOTIDE SEQUENCE [LARGE SCALE GENOMIC DNA]</scope>
    <source>
        <strain evidence="3 4">DSM 9169</strain>
    </source>
</reference>
<evidence type="ECO:0000256" key="1">
    <source>
        <dbReference type="ARBA" id="ARBA00022729"/>
    </source>
</evidence>
<name>A0ABY0V5I6_9ACTO</name>
<keyword evidence="1" id="KW-0732">Signal</keyword>
<evidence type="ECO:0000313" key="4">
    <source>
        <dbReference type="Proteomes" id="UP000198976"/>
    </source>
</evidence>
<protein>
    <submittedName>
        <fullName evidence="3">Uncharacterized conserved protein YabE, contains G5 and tandem DUF348 domains</fullName>
    </submittedName>
</protein>
<dbReference type="Pfam" id="PF03990">
    <property type="entry name" value="DUF348"/>
    <property type="match status" value="2"/>
</dbReference>
<feature type="domain" description="G5" evidence="2">
    <location>
        <begin position="240"/>
        <end position="320"/>
    </location>
</feature>
<organism evidence="3 4">
    <name type="scientific">Schaalia radingae</name>
    <dbReference type="NCBI Taxonomy" id="131110"/>
    <lineage>
        <taxon>Bacteria</taxon>
        <taxon>Bacillati</taxon>
        <taxon>Actinomycetota</taxon>
        <taxon>Actinomycetes</taxon>
        <taxon>Actinomycetales</taxon>
        <taxon>Actinomycetaceae</taxon>
        <taxon>Schaalia</taxon>
    </lineage>
</organism>
<dbReference type="PROSITE" id="PS51109">
    <property type="entry name" value="G5"/>
    <property type="match status" value="1"/>
</dbReference>
<dbReference type="InterPro" id="IPR023346">
    <property type="entry name" value="Lysozyme-like_dom_sf"/>
</dbReference>
<gene>
    <name evidence="3" type="ORF">SAMN04489714_0379</name>
</gene>
<dbReference type="Pfam" id="PF07501">
    <property type="entry name" value="G5"/>
    <property type="match status" value="1"/>
</dbReference>
<evidence type="ECO:0000259" key="2">
    <source>
        <dbReference type="PROSITE" id="PS51109"/>
    </source>
</evidence>
<dbReference type="InterPro" id="IPR007137">
    <property type="entry name" value="DUF348"/>
</dbReference>
<dbReference type="Gene3D" id="2.20.230.10">
    <property type="entry name" value="Resuscitation-promoting factor rpfb"/>
    <property type="match status" value="1"/>
</dbReference>
<evidence type="ECO:0000313" key="3">
    <source>
        <dbReference type="EMBL" id="SDT86987.1"/>
    </source>
</evidence>
<dbReference type="SMART" id="SM01208">
    <property type="entry name" value="G5"/>
    <property type="match status" value="1"/>
</dbReference>
<dbReference type="SUPFAM" id="SSF53955">
    <property type="entry name" value="Lysozyme-like"/>
    <property type="match status" value="1"/>
</dbReference>
<sequence length="487" mass="51757">MGPVASMRGKPRTVLSAQLTTIFRSDSTNSHKTVTVGTADWKEPAVTPRRIIATASAASLAVAGIAVGGIAQARHTVMLEVDGVSQPVTVWGGTVSDALASIDVQVGEHDLISPTPSENIASVDHVVVRTAKPYDLTIDGEERTVWSTSSSIDTILADADTYGSTVAIGASRSSMRAELQPLVSRARTLPVIETNGNVIQNVTVRAGQDIRHVIENNGIKLSPLDRVTLESANGELSVRVQPVTRGRVSTDTPVNFSKEERKSDALFEGERIVEQEGTHGANSSVVWQETVDGEVTYSAVLSADKKAEPRPEIVTVGTRKVTPEALLAAGIDPKAQLEEGTESDGRKSVRFRAKPGDISSQAELAEIRGIAEAEGLTISSTPTGTYSGEDPRGIAQQMVSQRGWSDSEFQCLLTLWDRESHWNPYAANAWSGAYGIPQALPGSKMASAGADWQTNPATQITWGLGYVAGRYGTPCGALGHSNSVGWY</sequence>
<dbReference type="InterPro" id="IPR011098">
    <property type="entry name" value="G5_dom"/>
</dbReference>
<dbReference type="EMBL" id="LT629792">
    <property type="protein sequence ID" value="SDT86987.1"/>
    <property type="molecule type" value="Genomic_DNA"/>
</dbReference>
<proteinExistence type="predicted"/>
<keyword evidence="4" id="KW-1185">Reference proteome</keyword>
<dbReference type="Proteomes" id="UP000198976">
    <property type="component" value="Chromosome I"/>
</dbReference>